<sequence length="66" mass="8012">MMIGPTEFYLPSDAAIEKALKEWLITYRWIGYASHSERVWVRWAGPETRFVPMPPFTWWRRLIAWI</sequence>
<accession>A0ABM8PRE3</accession>
<reference evidence="1 2" key="1">
    <citation type="submission" date="2020-11" db="EMBL/GenBank/DDBJ databases">
        <authorList>
            <person name="Lassalle F."/>
        </authorList>
    </citation>
    <scope>NUCLEOTIDE SEQUENCE [LARGE SCALE GENOMIC DNA]</scope>
    <source>
        <strain evidence="1 2">AB21</strain>
    </source>
</reference>
<protein>
    <submittedName>
        <fullName evidence="1">Uncharacterized protein</fullName>
    </submittedName>
</protein>
<comment type="caution">
    <text evidence="1">The sequence shown here is derived from an EMBL/GenBank/DDBJ whole genome shotgun (WGS) entry which is preliminary data.</text>
</comment>
<evidence type="ECO:0000313" key="2">
    <source>
        <dbReference type="Proteomes" id="UP000601041"/>
    </source>
</evidence>
<name>A0ABM8PRE3_9HYPH</name>
<dbReference type="Proteomes" id="UP000601041">
    <property type="component" value="Unassembled WGS sequence"/>
</dbReference>
<keyword evidence="2" id="KW-1185">Reference proteome</keyword>
<proteinExistence type="predicted"/>
<evidence type="ECO:0000313" key="1">
    <source>
        <dbReference type="EMBL" id="CAD7044354.1"/>
    </source>
</evidence>
<dbReference type="EMBL" id="CABFWE030000007">
    <property type="protein sequence ID" value="CAD7044354.1"/>
    <property type="molecule type" value="Genomic_DNA"/>
</dbReference>
<gene>
    <name evidence="1" type="ORF">RHAB21_03433</name>
</gene>
<organism evidence="1 2">
    <name type="scientific">Pseudorhizobium halotolerans</name>
    <dbReference type="NCBI Taxonomy" id="1233081"/>
    <lineage>
        <taxon>Bacteria</taxon>
        <taxon>Pseudomonadati</taxon>
        <taxon>Pseudomonadota</taxon>
        <taxon>Alphaproteobacteria</taxon>
        <taxon>Hyphomicrobiales</taxon>
        <taxon>Rhizobiaceae</taxon>
        <taxon>Rhizobium/Agrobacterium group</taxon>
        <taxon>Pseudorhizobium</taxon>
    </lineage>
</organism>